<evidence type="ECO:0000313" key="2">
    <source>
        <dbReference type="EMBL" id="TPE47743.1"/>
    </source>
</evidence>
<dbReference type="Proteomes" id="UP000315901">
    <property type="component" value="Unassembled WGS sequence"/>
</dbReference>
<reference evidence="2 3" key="1">
    <citation type="submission" date="2019-06" db="EMBL/GenBank/DDBJ databases">
        <title>A novel bacterium of genus Marinomonas, isolated from coastal sand.</title>
        <authorList>
            <person name="Huang H."/>
            <person name="Mo K."/>
            <person name="Hu Y."/>
        </authorList>
    </citation>
    <scope>NUCLEOTIDE SEQUENCE [LARGE SCALE GENOMIC DNA]</scope>
    <source>
        <strain evidence="2 3">HB171799</strain>
    </source>
</reference>
<accession>A0A501WCT0</accession>
<dbReference type="Gene3D" id="3.30.450.20">
    <property type="entry name" value="PAS domain"/>
    <property type="match status" value="1"/>
</dbReference>
<dbReference type="CDD" id="cd00130">
    <property type="entry name" value="PAS"/>
    <property type="match status" value="1"/>
</dbReference>
<dbReference type="RefSeq" id="WP_140590560.1">
    <property type="nucleotide sequence ID" value="NZ_VFRR01000039.1"/>
</dbReference>
<dbReference type="NCBIfam" id="TIGR00229">
    <property type="entry name" value="sensory_box"/>
    <property type="match status" value="1"/>
</dbReference>
<comment type="caution">
    <text evidence="2">The sequence shown here is derived from an EMBL/GenBank/DDBJ whole genome shotgun (WGS) entry which is preliminary data.</text>
</comment>
<dbReference type="InterPro" id="IPR035965">
    <property type="entry name" value="PAS-like_dom_sf"/>
</dbReference>
<feature type="domain" description="PAS" evidence="1">
    <location>
        <begin position="25"/>
        <end position="60"/>
    </location>
</feature>
<name>A0A501WCT0_9GAMM</name>
<proteinExistence type="predicted"/>
<dbReference type="InterPro" id="IPR000014">
    <property type="entry name" value="PAS"/>
</dbReference>
<dbReference type="InterPro" id="IPR013655">
    <property type="entry name" value="PAS_fold_3"/>
</dbReference>
<dbReference type="OrthoDB" id="5675566at2"/>
<keyword evidence="3" id="KW-1185">Reference proteome</keyword>
<gene>
    <name evidence="2" type="ORF">FJM67_14150</name>
</gene>
<dbReference type="Pfam" id="PF08447">
    <property type="entry name" value="PAS_3"/>
    <property type="match status" value="1"/>
</dbReference>
<dbReference type="PROSITE" id="PS50112">
    <property type="entry name" value="PAS"/>
    <property type="match status" value="1"/>
</dbReference>
<protein>
    <submittedName>
        <fullName evidence="2">PAS domain-containing protein</fullName>
    </submittedName>
</protein>
<dbReference type="SUPFAM" id="SSF55785">
    <property type="entry name" value="PYP-like sensor domain (PAS domain)"/>
    <property type="match status" value="1"/>
</dbReference>
<evidence type="ECO:0000259" key="1">
    <source>
        <dbReference type="PROSITE" id="PS50112"/>
    </source>
</evidence>
<evidence type="ECO:0000313" key="3">
    <source>
        <dbReference type="Proteomes" id="UP000315901"/>
    </source>
</evidence>
<dbReference type="AlphaFoldDB" id="A0A501WCT0"/>
<dbReference type="EMBL" id="VFRR01000039">
    <property type="protein sequence ID" value="TPE47743.1"/>
    <property type="molecule type" value="Genomic_DNA"/>
</dbReference>
<organism evidence="2 3">
    <name type="scientific">Maribrevibacterium harenarium</name>
    <dbReference type="NCBI Taxonomy" id="2589817"/>
    <lineage>
        <taxon>Bacteria</taxon>
        <taxon>Pseudomonadati</taxon>
        <taxon>Pseudomonadota</taxon>
        <taxon>Gammaproteobacteria</taxon>
        <taxon>Oceanospirillales</taxon>
        <taxon>Oceanospirillaceae</taxon>
        <taxon>Maribrevibacterium</taxon>
    </lineage>
</organism>
<sequence length="179" mass="20601">MQKRRVNDGNEVVLRDDDFLVSKTDTKGKITYANRCFMAVAGYPESDLLGKPHNLIRHQDMPRGVFRLMWKMLQNGEEFFGFVKNRCADGGFYWVFANVTADKDEKGVLQGYFSVRRKASPQIIQQVEGLYAQMRQIEAQQPGNAGVDASMAFLNRWINDNFPSFNEAMLELYRQFPAN</sequence>